<comment type="caution">
    <text evidence="4">The sequence shown here is derived from an EMBL/GenBank/DDBJ whole genome shotgun (WGS) entry which is preliminary data.</text>
</comment>
<feature type="compositionally biased region" description="Basic and acidic residues" evidence="2">
    <location>
        <begin position="279"/>
        <end position="296"/>
    </location>
</feature>
<gene>
    <name evidence="4" type="ORF">CBR_g18956</name>
</gene>
<evidence type="ECO:0000313" key="4">
    <source>
        <dbReference type="EMBL" id="GBG74545.1"/>
    </source>
</evidence>
<evidence type="ECO:0000256" key="2">
    <source>
        <dbReference type="SAM" id="MobiDB-lite"/>
    </source>
</evidence>
<name>A0A388KWW7_CHABU</name>
<organism evidence="4 5">
    <name type="scientific">Chara braunii</name>
    <name type="common">Braun's stonewort</name>
    <dbReference type="NCBI Taxonomy" id="69332"/>
    <lineage>
        <taxon>Eukaryota</taxon>
        <taxon>Viridiplantae</taxon>
        <taxon>Streptophyta</taxon>
        <taxon>Charophyceae</taxon>
        <taxon>Charales</taxon>
        <taxon>Characeae</taxon>
        <taxon>Chara</taxon>
    </lineage>
</organism>
<keyword evidence="1" id="KW-0479">Metal-binding</keyword>
<dbReference type="GO" id="GO:0003676">
    <property type="term" value="F:nucleic acid binding"/>
    <property type="evidence" value="ECO:0007669"/>
    <property type="project" value="InterPro"/>
</dbReference>
<evidence type="ECO:0000259" key="3">
    <source>
        <dbReference type="PROSITE" id="PS50158"/>
    </source>
</evidence>
<dbReference type="Proteomes" id="UP000265515">
    <property type="component" value="Unassembled WGS sequence"/>
</dbReference>
<dbReference type="InterPro" id="IPR001878">
    <property type="entry name" value="Znf_CCHC"/>
</dbReference>
<keyword evidence="1" id="KW-0863">Zinc-finger</keyword>
<keyword evidence="1" id="KW-0862">Zinc</keyword>
<dbReference type="EMBL" id="BFEA01000205">
    <property type="protein sequence ID" value="GBG74545.1"/>
    <property type="molecule type" value="Genomic_DNA"/>
</dbReference>
<accession>A0A388KWW7</accession>
<dbReference type="AlphaFoldDB" id="A0A388KWW7"/>
<feature type="region of interest" description="Disordered" evidence="2">
    <location>
        <begin position="483"/>
        <end position="525"/>
    </location>
</feature>
<feature type="region of interest" description="Disordered" evidence="2">
    <location>
        <begin position="380"/>
        <end position="399"/>
    </location>
</feature>
<sequence>MAGVPVNQGCFTCGSIHHWNRDCPRRSYTFQPPATGANAIPTSTPLLPAPSTAPAPAVPTAAATAPAINPSVGYQQRPRVNWWKENQERLDRVYNKFVEDADKERKRQEQEEKDRVRQEEETKRSEWKKEREQLEAEMSARLDKRFEELGLKKNAAQAATIQTDEVARLKRENEELLRKINGTINSYGRGDEMARLKRENDELRKRLNGEGPSQRDGDCISRLQKEICELHMQVGSKQVDNDEIYVLKQEMGELKQSTYMKTNFEQEIAGLRKEVDSLRRTNEKTKEETKQWKNEALRSGNKRGSLAVGTPGTSERGNPKPRWIESMKDDSKWREEYKKLQGLHRLANVEAELLKEKRAAAEAKRMEAEKQVKNLKEKMSRLKAAETGNEEEGGGTNLKDRLEAVALGSARRGRTATPVRGSTKEDQTTNEVNDRFQFIEERKKQLRNLKKSGLEPLCKEAGIRTGEVEQMVCELAEYRAEQAFGATRGKDPSSKGKQSVYEVEDDTEQRETNTSEECDDKSVEL</sequence>
<evidence type="ECO:0000313" key="5">
    <source>
        <dbReference type="Proteomes" id="UP000265515"/>
    </source>
</evidence>
<feature type="compositionally biased region" description="Basic and acidic residues" evidence="2">
    <location>
        <begin position="422"/>
        <end position="434"/>
    </location>
</feature>
<proteinExistence type="predicted"/>
<evidence type="ECO:0000256" key="1">
    <source>
        <dbReference type="PROSITE-ProRule" id="PRU00047"/>
    </source>
</evidence>
<feature type="region of interest" description="Disordered" evidence="2">
    <location>
        <begin position="101"/>
        <end position="133"/>
    </location>
</feature>
<reference evidence="4 5" key="1">
    <citation type="journal article" date="2018" name="Cell">
        <title>The Chara Genome: Secondary Complexity and Implications for Plant Terrestrialization.</title>
        <authorList>
            <person name="Nishiyama T."/>
            <person name="Sakayama H."/>
            <person name="Vries J.D."/>
            <person name="Buschmann H."/>
            <person name="Saint-Marcoux D."/>
            <person name="Ullrich K.K."/>
            <person name="Haas F.B."/>
            <person name="Vanderstraeten L."/>
            <person name="Becker D."/>
            <person name="Lang D."/>
            <person name="Vosolsobe S."/>
            <person name="Rombauts S."/>
            <person name="Wilhelmsson P.K.I."/>
            <person name="Janitza P."/>
            <person name="Kern R."/>
            <person name="Heyl A."/>
            <person name="Rumpler F."/>
            <person name="Villalobos L.I.A.C."/>
            <person name="Clay J.M."/>
            <person name="Skokan R."/>
            <person name="Toyoda A."/>
            <person name="Suzuki Y."/>
            <person name="Kagoshima H."/>
            <person name="Schijlen E."/>
            <person name="Tajeshwar N."/>
            <person name="Catarino B."/>
            <person name="Hetherington A.J."/>
            <person name="Saltykova A."/>
            <person name="Bonnot C."/>
            <person name="Breuninger H."/>
            <person name="Symeonidi A."/>
            <person name="Radhakrishnan G.V."/>
            <person name="Van Nieuwerburgh F."/>
            <person name="Deforce D."/>
            <person name="Chang C."/>
            <person name="Karol K.G."/>
            <person name="Hedrich R."/>
            <person name="Ulvskov P."/>
            <person name="Glockner G."/>
            <person name="Delwiche C.F."/>
            <person name="Petrasek J."/>
            <person name="Van de Peer Y."/>
            <person name="Friml J."/>
            <person name="Beilby M."/>
            <person name="Dolan L."/>
            <person name="Kohara Y."/>
            <person name="Sugano S."/>
            <person name="Fujiyama A."/>
            <person name="Delaux P.-M."/>
            <person name="Quint M."/>
            <person name="TheiBen G."/>
            <person name="Hagemann M."/>
            <person name="Harholt J."/>
            <person name="Dunand C."/>
            <person name="Zachgo S."/>
            <person name="Langdale J."/>
            <person name="Maumus F."/>
            <person name="Straeten D.V.D."/>
            <person name="Gould S.B."/>
            <person name="Rensing S.A."/>
        </authorList>
    </citation>
    <scope>NUCLEOTIDE SEQUENCE [LARGE SCALE GENOMIC DNA]</scope>
    <source>
        <strain evidence="4 5">S276</strain>
    </source>
</reference>
<dbReference type="Gramene" id="GBG74545">
    <property type="protein sequence ID" value="GBG74545"/>
    <property type="gene ID" value="CBR_g18956"/>
</dbReference>
<dbReference type="GO" id="GO:0008270">
    <property type="term" value="F:zinc ion binding"/>
    <property type="evidence" value="ECO:0007669"/>
    <property type="project" value="UniProtKB-KW"/>
</dbReference>
<keyword evidence="5" id="KW-1185">Reference proteome</keyword>
<dbReference type="PROSITE" id="PS50158">
    <property type="entry name" value="ZF_CCHC"/>
    <property type="match status" value="1"/>
</dbReference>
<feature type="domain" description="CCHC-type" evidence="3">
    <location>
        <begin position="10"/>
        <end position="25"/>
    </location>
</feature>
<protein>
    <recommendedName>
        <fullName evidence="3">CCHC-type domain-containing protein</fullName>
    </recommendedName>
</protein>
<feature type="compositionally biased region" description="Acidic residues" evidence="2">
    <location>
        <begin position="502"/>
        <end position="519"/>
    </location>
</feature>
<feature type="region of interest" description="Disordered" evidence="2">
    <location>
        <begin position="407"/>
        <end position="434"/>
    </location>
</feature>
<feature type="region of interest" description="Disordered" evidence="2">
    <location>
        <begin position="279"/>
        <end position="326"/>
    </location>
</feature>